<dbReference type="PROSITE" id="PS00629">
    <property type="entry name" value="IMP_1"/>
    <property type="match status" value="1"/>
</dbReference>
<dbReference type="InterPro" id="IPR000760">
    <property type="entry name" value="Inositol_monophosphatase-like"/>
</dbReference>
<dbReference type="PANTHER" id="PTHR43028">
    <property type="entry name" value="3'(2'),5'-BISPHOSPHATE NUCLEOTIDASE 1"/>
    <property type="match status" value="1"/>
</dbReference>
<accession>A0A553PN62</accession>
<comment type="cofactor">
    <cofactor evidence="8">
        <name>Mg(2+)</name>
        <dbReference type="ChEBI" id="CHEBI:18420"/>
    </cofactor>
</comment>
<evidence type="ECO:0000256" key="7">
    <source>
        <dbReference type="ARBA" id="ARBA00044519"/>
    </source>
</evidence>
<evidence type="ECO:0000256" key="5">
    <source>
        <dbReference type="ARBA" id="ARBA00044465"/>
    </source>
</evidence>
<organism evidence="9 10">
    <name type="scientific">Tigriopus californicus</name>
    <name type="common">Marine copepod</name>
    <dbReference type="NCBI Taxonomy" id="6832"/>
    <lineage>
        <taxon>Eukaryota</taxon>
        <taxon>Metazoa</taxon>
        <taxon>Ecdysozoa</taxon>
        <taxon>Arthropoda</taxon>
        <taxon>Crustacea</taxon>
        <taxon>Multicrustacea</taxon>
        <taxon>Hexanauplia</taxon>
        <taxon>Copepoda</taxon>
        <taxon>Harpacticoida</taxon>
        <taxon>Harpacticidae</taxon>
        <taxon>Tigriopus</taxon>
    </lineage>
</organism>
<dbReference type="Gene3D" id="3.40.190.80">
    <property type="match status" value="1"/>
</dbReference>
<dbReference type="STRING" id="6832.A0A553PN62"/>
<evidence type="ECO:0000313" key="9">
    <source>
        <dbReference type="EMBL" id="TRY79104.1"/>
    </source>
</evidence>
<dbReference type="EMBL" id="VCGU01000002">
    <property type="protein sequence ID" value="TRY79104.1"/>
    <property type="molecule type" value="Genomic_DNA"/>
</dbReference>
<evidence type="ECO:0000256" key="4">
    <source>
        <dbReference type="ARBA" id="ARBA00022842"/>
    </source>
</evidence>
<dbReference type="EC" id="3.1.3.57" evidence="7"/>
<evidence type="ECO:0000256" key="2">
    <source>
        <dbReference type="ARBA" id="ARBA00022671"/>
    </source>
</evidence>
<dbReference type="GO" id="GO:0046854">
    <property type="term" value="P:phosphatidylinositol phosphate biosynthetic process"/>
    <property type="evidence" value="ECO:0007669"/>
    <property type="project" value="InterPro"/>
</dbReference>
<comment type="catalytic activity">
    <reaction evidence="6">
        <text>1D-myo-inositol 1,4-bisphosphate + H2O = 1D-myo-inositol 4-phosphate + phosphate</text>
        <dbReference type="Rhea" id="RHEA:15553"/>
        <dbReference type="ChEBI" id="CHEBI:15377"/>
        <dbReference type="ChEBI" id="CHEBI:43474"/>
        <dbReference type="ChEBI" id="CHEBI:58282"/>
        <dbReference type="ChEBI" id="CHEBI:58469"/>
        <dbReference type="EC" id="3.1.3.57"/>
    </reaction>
    <physiologicalReaction direction="left-to-right" evidence="6">
        <dbReference type="Rhea" id="RHEA:15554"/>
    </physiologicalReaction>
</comment>
<dbReference type="AlphaFoldDB" id="A0A553PN62"/>
<dbReference type="SUPFAM" id="SSF56655">
    <property type="entry name" value="Carbohydrate phosphatase"/>
    <property type="match status" value="1"/>
</dbReference>
<protein>
    <recommendedName>
        <fullName evidence="7">inositol-1,4-bisphosphate 1-phosphatase</fullName>
        <ecNumber evidence="7">3.1.3.57</ecNumber>
    </recommendedName>
</protein>
<dbReference type="GO" id="GO:0046872">
    <property type="term" value="F:metal ion binding"/>
    <property type="evidence" value="ECO:0007669"/>
    <property type="project" value="UniProtKB-KW"/>
</dbReference>
<dbReference type="InterPro" id="IPR050725">
    <property type="entry name" value="CysQ/Inositol_MonoPase"/>
</dbReference>
<evidence type="ECO:0000256" key="1">
    <source>
        <dbReference type="ARBA" id="ARBA00009759"/>
    </source>
</evidence>
<evidence type="ECO:0000256" key="8">
    <source>
        <dbReference type="PIRSR" id="PIRSR600760-2"/>
    </source>
</evidence>
<dbReference type="GO" id="GO:0004441">
    <property type="term" value="F:inositol-1,4-bisphosphate 1-phosphatase activity"/>
    <property type="evidence" value="ECO:0007669"/>
    <property type="project" value="UniProtKB-EC"/>
</dbReference>
<proteinExistence type="inferred from homology"/>
<dbReference type="OMA" id="KGSTFRW"/>
<keyword evidence="3 8" id="KW-0479">Metal-binding</keyword>
<comment type="similarity">
    <text evidence="1">Belongs to the inositol monophosphatase superfamily.</text>
</comment>
<dbReference type="Proteomes" id="UP000318571">
    <property type="component" value="Chromosome 6"/>
</dbReference>
<dbReference type="InterPro" id="IPR020550">
    <property type="entry name" value="Inositol_monophosphatase_CS"/>
</dbReference>
<keyword evidence="2" id="KW-0452">Lithium</keyword>
<evidence type="ECO:0000313" key="10">
    <source>
        <dbReference type="Proteomes" id="UP000318571"/>
    </source>
</evidence>
<dbReference type="InterPro" id="IPR044897">
    <property type="entry name" value="INPP1_dom_1"/>
</dbReference>
<evidence type="ECO:0000256" key="6">
    <source>
        <dbReference type="ARBA" id="ARBA00044478"/>
    </source>
</evidence>
<dbReference type="PANTHER" id="PTHR43028:SF3">
    <property type="entry name" value="INOSITOL POLYPHOSPHATE 1-PHOSPHATASE"/>
    <property type="match status" value="1"/>
</dbReference>
<dbReference type="Pfam" id="PF00459">
    <property type="entry name" value="Inositol_P"/>
    <property type="match status" value="1"/>
</dbReference>
<dbReference type="Gene3D" id="3.30.540.10">
    <property type="entry name" value="Fructose-1,6-Bisphosphatase, subunit A, domain 1"/>
    <property type="match status" value="1"/>
</dbReference>
<reference evidence="9 10" key="1">
    <citation type="journal article" date="2018" name="Nat. Ecol. Evol.">
        <title>Genomic signatures of mitonuclear coevolution across populations of Tigriopus californicus.</title>
        <authorList>
            <person name="Barreto F.S."/>
            <person name="Watson E.T."/>
            <person name="Lima T.G."/>
            <person name="Willett C.S."/>
            <person name="Edmands S."/>
            <person name="Li W."/>
            <person name="Burton R.S."/>
        </authorList>
    </citation>
    <scope>NUCLEOTIDE SEQUENCE [LARGE SCALE GENOMIC DNA]</scope>
    <source>
        <strain evidence="9 10">San Diego</strain>
    </source>
</reference>
<dbReference type="PROSITE" id="PS00630">
    <property type="entry name" value="IMP_2"/>
    <property type="match status" value="1"/>
</dbReference>
<keyword evidence="10" id="KW-1185">Reference proteome</keyword>
<name>A0A553PN62_TIGCA</name>
<feature type="binding site" evidence="8">
    <location>
        <position position="158"/>
    </location>
    <ligand>
        <name>Mg(2+)</name>
        <dbReference type="ChEBI" id="CHEBI:18420"/>
        <label>1</label>
        <note>catalytic</note>
    </ligand>
</feature>
<feature type="binding site" evidence="8">
    <location>
        <position position="297"/>
    </location>
    <ligand>
        <name>Mg(2+)</name>
        <dbReference type="ChEBI" id="CHEBI:18420"/>
        <label>1</label>
        <note>catalytic</note>
    </ligand>
</feature>
<dbReference type="Gene3D" id="4.10.460.10">
    <property type="entry name" value="Inositol Polyphosphate 1-phosphatase, domain 1"/>
    <property type="match status" value="1"/>
</dbReference>
<comment type="caution">
    <text evidence="9">The sequence shown here is derived from an EMBL/GenBank/DDBJ whole genome shotgun (WGS) entry which is preliminary data.</text>
</comment>
<sequence>MRSFLKALLSAAEKAALIARACRKEKDLFKLLIEEKVGDDKNAKFTVDFKTLADVLIQETIRHDLSLQYPGLAENIKGEESNMFTNTLNETIKVKVGDTEQETSALLYKVLDRNQVAADLLSKQVHFDTSQLSDDVQADLKQVPDSNFNVDGLGIWIDPIDSTNNYITGCSQVSRAVIGDQEIVSKGLQVVTVLIGVYDRHTGEPVIGIVHQPFAEHNEETNSWRGQVYWGVNYQGERYHSSSLKSCSPKESGPTNFEDTHRIIVIVLSGAGYKLLCVARGWAKYYITERASTYRWDSCAPHAILRSLGGGCLNYSQRGNKTEVNYDKPNDGVVAGIAQWSNAGGLLAYQSQTDLDTILTHLDG</sequence>
<evidence type="ECO:0000256" key="3">
    <source>
        <dbReference type="ARBA" id="ARBA00022723"/>
    </source>
</evidence>
<feature type="binding site" evidence="8">
    <location>
        <position position="160"/>
    </location>
    <ligand>
        <name>Mg(2+)</name>
        <dbReference type="ChEBI" id="CHEBI:18420"/>
        <label>1</label>
        <note>catalytic</note>
    </ligand>
</feature>
<keyword evidence="4 8" id="KW-0460">Magnesium</keyword>
<feature type="binding site" evidence="8">
    <location>
        <position position="79"/>
    </location>
    <ligand>
        <name>Mg(2+)</name>
        <dbReference type="ChEBI" id="CHEBI:18420"/>
        <label>1</label>
        <note>catalytic</note>
    </ligand>
</feature>
<comment type="catalytic activity">
    <reaction evidence="5">
        <text>1D-myo-inositol 1,3,4-trisphosphate + H2O = 1D-myo-inositol 3,4-bisphosphate + phosphate</text>
        <dbReference type="Rhea" id="RHEA:70319"/>
        <dbReference type="ChEBI" id="CHEBI:15377"/>
        <dbReference type="ChEBI" id="CHEBI:43474"/>
        <dbReference type="ChEBI" id="CHEBI:58414"/>
        <dbReference type="ChEBI" id="CHEBI:83241"/>
    </reaction>
    <physiologicalReaction direction="left-to-right" evidence="5">
        <dbReference type="Rhea" id="RHEA:70320"/>
    </physiologicalReaction>
</comment>
<feature type="binding site" evidence="8">
    <location>
        <position position="161"/>
    </location>
    <ligand>
        <name>Mg(2+)</name>
        <dbReference type="ChEBI" id="CHEBI:18420"/>
        <label>1</label>
        <note>catalytic</note>
    </ligand>
</feature>
<dbReference type="InterPro" id="IPR020583">
    <property type="entry name" value="Inositol_monoP_metal-BS"/>
</dbReference>
<gene>
    <name evidence="9" type="ORF">TCAL_02831</name>
</gene>